<dbReference type="Pfam" id="PF02020">
    <property type="entry name" value="W2"/>
    <property type="match status" value="1"/>
</dbReference>
<dbReference type="GO" id="GO:0003743">
    <property type="term" value="F:translation initiation factor activity"/>
    <property type="evidence" value="ECO:0007669"/>
    <property type="project" value="TreeGrafter"/>
</dbReference>
<dbReference type="EMBL" id="CAJEWN010000600">
    <property type="protein sequence ID" value="CAD2186692.1"/>
    <property type="molecule type" value="Genomic_DNA"/>
</dbReference>
<feature type="domain" description="W2" evidence="1">
    <location>
        <begin position="1"/>
        <end position="159"/>
    </location>
</feature>
<evidence type="ECO:0000313" key="3">
    <source>
        <dbReference type="Proteomes" id="UP000580250"/>
    </source>
</evidence>
<dbReference type="Gene3D" id="1.25.40.180">
    <property type="match status" value="1"/>
</dbReference>
<dbReference type="InterPro" id="IPR044123">
    <property type="entry name" value="W2_eIF2B_epsilon"/>
</dbReference>
<dbReference type="PROSITE" id="PS51363">
    <property type="entry name" value="W2"/>
    <property type="match status" value="1"/>
</dbReference>
<reference evidence="2 3" key="1">
    <citation type="submission" date="2020-08" db="EMBL/GenBank/DDBJ databases">
        <authorList>
            <person name="Koutsovoulos G."/>
            <person name="Danchin GJ E."/>
        </authorList>
    </citation>
    <scope>NUCLEOTIDE SEQUENCE [LARGE SCALE GENOMIC DNA]</scope>
</reference>
<dbReference type="CDD" id="cd11558">
    <property type="entry name" value="W2_eIF2B_epsilon"/>
    <property type="match status" value="1"/>
</dbReference>
<dbReference type="GO" id="GO:0005851">
    <property type="term" value="C:eukaryotic translation initiation factor 2B complex"/>
    <property type="evidence" value="ECO:0007669"/>
    <property type="project" value="TreeGrafter"/>
</dbReference>
<protein>
    <recommendedName>
        <fullName evidence="1">W2 domain-containing protein</fullName>
    </recommendedName>
</protein>
<dbReference type="InterPro" id="IPR051956">
    <property type="entry name" value="eIF2B_epsilon"/>
</dbReference>
<dbReference type="AlphaFoldDB" id="A0A6V7WI65"/>
<gene>
    <name evidence="2" type="ORF">MENT_LOCUS39211</name>
</gene>
<evidence type="ECO:0000259" key="1">
    <source>
        <dbReference type="PROSITE" id="PS51363"/>
    </source>
</evidence>
<dbReference type="InterPro" id="IPR003307">
    <property type="entry name" value="W2_domain"/>
</dbReference>
<dbReference type="GO" id="GO:0005085">
    <property type="term" value="F:guanyl-nucleotide exchange factor activity"/>
    <property type="evidence" value="ECO:0007669"/>
    <property type="project" value="InterPro"/>
</dbReference>
<dbReference type="GO" id="GO:0031369">
    <property type="term" value="F:translation initiation factor binding"/>
    <property type="evidence" value="ECO:0007669"/>
    <property type="project" value="InterPro"/>
</dbReference>
<dbReference type="SUPFAM" id="SSF48371">
    <property type="entry name" value="ARM repeat"/>
    <property type="match status" value="1"/>
</dbReference>
<dbReference type="Proteomes" id="UP000580250">
    <property type="component" value="Unassembled WGS sequence"/>
</dbReference>
<accession>A0A6V7WI65</accession>
<comment type="caution">
    <text evidence="2">The sequence shown here is derived from an EMBL/GenBank/DDBJ whole genome shotgun (WGS) entry which is preliminary data.</text>
</comment>
<name>A0A6V7WI65_MELEN</name>
<dbReference type="PANTHER" id="PTHR45887">
    <property type="entry name" value="TRANSLATION INITIATION FACTOR EIF-2B SUBUNIT EPSILON"/>
    <property type="match status" value="1"/>
</dbReference>
<sequence length="159" mass="18879">MQELFEKEQNTSKAINESEFSNLKLEISSCKLAYNVPMDELPRLIFLSFIGIPGVTQQLALFKKTFDKWMVLWNFYFKKLTTRIGILHALEDFSTENENFCRILPNILHWLNQEKEFLEDEQIILWYSSLNEESPLLLLPKLGELVEWLKEEEEEGEEE</sequence>
<evidence type="ECO:0000313" key="2">
    <source>
        <dbReference type="EMBL" id="CAD2186692.1"/>
    </source>
</evidence>
<dbReference type="PANTHER" id="PTHR45887:SF1">
    <property type="entry name" value="TRANSLATION INITIATION FACTOR EIF-2B SUBUNIT EPSILON"/>
    <property type="match status" value="1"/>
</dbReference>
<dbReference type="OrthoDB" id="424572at2759"/>
<dbReference type="InterPro" id="IPR016024">
    <property type="entry name" value="ARM-type_fold"/>
</dbReference>
<proteinExistence type="predicted"/>
<dbReference type="SMART" id="SM00515">
    <property type="entry name" value="eIF5C"/>
    <property type="match status" value="1"/>
</dbReference>
<organism evidence="2 3">
    <name type="scientific">Meloidogyne enterolobii</name>
    <name type="common">Root-knot nematode worm</name>
    <name type="synonym">Meloidogyne mayaguensis</name>
    <dbReference type="NCBI Taxonomy" id="390850"/>
    <lineage>
        <taxon>Eukaryota</taxon>
        <taxon>Metazoa</taxon>
        <taxon>Ecdysozoa</taxon>
        <taxon>Nematoda</taxon>
        <taxon>Chromadorea</taxon>
        <taxon>Rhabditida</taxon>
        <taxon>Tylenchina</taxon>
        <taxon>Tylenchomorpha</taxon>
        <taxon>Tylenchoidea</taxon>
        <taxon>Meloidogynidae</taxon>
        <taxon>Meloidogyninae</taxon>
        <taxon>Meloidogyne</taxon>
    </lineage>
</organism>